<organism evidence="1 2">
    <name type="scientific">Spirosoma soli</name>
    <dbReference type="NCBI Taxonomy" id="1770529"/>
    <lineage>
        <taxon>Bacteria</taxon>
        <taxon>Pseudomonadati</taxon>
        <taxon>Bacteroidota</taxon>
        <taxon>Cytophagia</taxon>
        <taxon>Cytophagales</taxon>
        <taxon>Cytophagaceae</taxon>
        <taxon>Spirosoma</taxon>
    </lineage>
</organism>
<protein>
    <submittedName>
        <fullName evidence="1">McrC family protein</fullName>
    </submittedName>
</protein>
<evidence type="ECO:0000313" key="1">
    <source>
        <dbReference type="EMBL" id="MFD2569349.1"/>
    </source>
</evidence>
<dbReference type="Pfam" id="PF10117">
    <property type="entry name" value="McrBC"/>
    <property type="match status" value="1"/>
</dbReference>
<sequence>MPNVISVVEYGLISSAQAGREPMPGTTIVSEAAFQSLRQLAFDAEGVDNLLSYFVQKGGEYVRVRNYVGLLALADGTQLEILPKILFTRALEEEPDQLATIKQTRASLLKMLRRLRQSPFKTFSDAYTNATHLPLWDVFITTFLDAVEPLVQQGIQRTYVSVDNNERFWKGKLQSTRQQRENAYHAERLAVRYDALTADVPPNRILKTTLLHLQERTSNATSLRRIRQLICVLDEVPASESIPNDLLAIQRAGRLFARYSIALRWAEALLGGKGFGVKIGHTPDLSLLFPMQRVFEDYVAHGIRAYWPEKDQVSVQESSAHLVDEHIGGPKFKLRPDILIRHNDRTFIIDTKWKQLQGNEAGATASNYGIDQVDLYQLYAYGKKYAAEDLFLVYPANEGFRQPLPVFSYDPDTRLHVVPFDLAAPLSDEVEKLASYAFR</sequence>
<keyword evidence="2" id="KW-1185">Reference proteome</keyword>
<dbReference type="PANTHER" id="PTHR38733">
    <property type="entry name" value="PROTEIN MCRC"/>
    <property type="match status" value="1"/>
</dbReference>
<comment type="caution">
    <text evidence="1">The sequence shown here is derived from an EMBL/GenBank/DDBJ whole genome shotgun (WGS) entry which is preliminary data.</text>
</comment>
<dbReference type="EMBL" id="JBHULN010000001">
    <property type="protein sequence ID" value="MFD2569349.1"/>
    <property type="molecule type" value="Genomic_DNA"/>
</dbReference>
<accession>A0ABW5LXL8</accession>
<evidence type="ECO:0000313" key="2">
    <source>
        <dbReference type="Proteomes" id="UP001597469"/>
    </source>
</evidence>
<gene>
    <name evidence="1" type="ORF">ACFSUS_01810</name>
</gene>
<name>A0ABW5LXL8_9BACT</name>
<dbReference type="RefSeq" id="WP_381518246.1">
    <property type="nucleotide sequence ID" value="NZ_JBHULN010000001.1"/>
</dbReference>
<proteinExistence type="predicted"/>
<dbReference type="PANTHER" id="PTHR38733:SF1">
    <property type="entry name" value="TYPE IV METHYL-DIRECTED RESTRICTION ENZYME ECOKMCRBC"/>
    <property type="match status" value="1"/>
</dbReference>
<reference evidence="2" key="1">
    <citation type="journal article" date="2019" name="Int. J. Syst. Evol. Microbiol.">
        <title>The Global Catalogue of Microorganisms (GCM) 10K type strain sequencing project: providing services to taxonomists for standard genome sequencing and annotation.</title>
        <authorList>
            <consortium name="The Broad Institute Genomics Platform"/>
            <consortium name="The Broad Institute Genome Sequencing Center for Infectious Disease"/>
            <person name="Wu L."/>
            <person name="Ma J."/>
        </authorList>
    </citation>
    <scope>NUCLEOTIDE SEQUENCE [LARGE SCALE GENOMIC DNA]</scope>
    <source>
        <strain evidence="2">KCTC 42805</strain>
    </source>
</reference>
<dbReference type="Proteomes" id="UP001597469">
    <property type="component" value="Unassembled WGS sequence"/>
</dbReference>
<dbReference type="InterPro" id="IPR019292">
    <property type="entry name" value="McrC"/>
</dbReference>